<dbReference type="SUPFAM" id="SSF56112">
    <property type="entry name" value="Protein kinase-like (PK-like)"/>
    <property type="match status" value="1"/>
</dbReference>
<proteinExistence type="predicted"/>
<keyword evidence="6" id="KW-1133">Transmembrane helix</keyword>
<dbReference type="EMBL" id="CP036269">
    <property type="protein sequence ID" value="QDT43493.1"/>
    <property type="molecule type" value="Genomic_DNA"/>
</dbReference>
<keyword evidence="6" id="KW-0812">Transmembrane</keyword>
<dbReference type="InterPro" id="IPR000719">
    <property type="entry name" value="Prot_kinase_dom"/>
</dbReference>
<sequence>MNDRAHRLEELFEAVLDRPNDERDKFLAEACGDDTSLRDEVLTLVRHHEASNQEGFFEPLQDGVGDDVAEGSDRYKLLKEHASGSLGKVFLARDREFDRDVAWKQIQESRADDPLCQRRFTMEAKITGKLEHPGIVPVYSKGVYGENMHPFYTMKFIDGETMKSAIDRLYGASVDNMEWKDGLRSLLRRFIDVCHAIDYAHSRGVVHRDIKPANVVLGKFGETMVVDWGIAKLIDSHEESALGPEETLHLRDEPDASATRTGSYLGTPGYMSPEQATGRTREIGPWSDIFGLGAMLYHILTGKLPYEGRDSRETLLLASKGKFKVPRKVNKKVPFRLQLICEKAMAIEPTERYNSAGELAKDVEYFLEDRALIAKPDTWAEKFGRYYRRKPIIATTLLIMLTTNIPVILYLILGDKENLPIGKTWTEIWMLCLLGGAIGIGMGQATGISLGIFSGLAELFRIRTGGTIGSRLANGAIWGFERGVILGSVTGAYLFFFIMAFMIIGADIAQGLPWTSYSLFFAFSLIGSLGVFILIGSPVMAYLWFTNQADRIWPMLGYLCRVSALFLCLLLSFMVVRSPSFSTSDASLIETAGLTGSKLQQYLQTGIGLMSVGVILGYLAGGFSGGMWGLRQGKATEKMIVGSRAGMCILGTLIPLVYWALMFLGWVPAI</sequence>
<feature type="transmembrane region" description="Helical" evidence="6">
    <location>
        <begin position="517"/>
        <end position="544"/>
    </location>
</feature>
<evidence type="ECO:0000259" key="7">
    <source>
        <dbReference type="PROSITE" id="PS50011"/>
    </source>
</evidence>
<dbReference type="AlphaFoldDB" id="A0A517RHZ5"/>
<feature type="transmembrane region" description="Helical" evidence="6">
    <location>
        <begin position="484"/>
        <end position="505"/>
    </location>
</feature>
<feature type="transmembrane region" description="Helical" evidence="6">
    <location>
        <begin position="645"/>
        <end position="667"/>
    </location>
</feature>
<evidence type="ECO:0000256" key="1">
    <source>
        <dbReference type="ARBA" id="ARBA00022679"/>
    </source>
</evidence>
<organism evidence="8 9">
    <name type="scientific">Gimesia alba</name>
    <dbReference type="NCBI Taxonomy" id="2527973"/>
    <lineage>
        <taxon>Bacteria</taxon>
        <taxon>Pseudomonadati</taxon>
        <taxon>Planctomycetota</taxon>
        <taxon>Planctomycetia</taxon>
        <taxon>Planctomycetales</taxon>
        <taxon>Planctomycetaceae</taxon>
        <taxon>Gimesia</taxon>
    </lineage>
</organism>
<dbReference type="PANTHER" id="PTHR43289">
    <property type="entry name" value="MITOGEN-ACTIVATED PROTEIN KINASE KINASE KINASE 20-RELATED"/>
    <property type="match status" value="1"/>
</dbReference>
<feature type="transmembrane region" description="Helical" evidence="6">
    <location>
        <begin position="392"/>
        <end position="413"/>
    </location>
</feature>
<evidence type="ECO:0000313" key="8">
    <source>
        <dbReference type="EMBL" id="QDT43493.1"/>
    </source>
</evidence>
<dbReference type="GO" id="GO:0005524">
    <property type="term" value="F:ATP binding"/>
    <property type="evidence" value="ECO:0007669"/>
    <property type="project" value="UniProtKB-KW"/>
</dbReference>
<feature type="region of interest" description="Disordered" evidence="5">
    <location>
        <begin position="247"/>
        <end position="278"/>
    </location>
</feature>
<dbReference type="RefSeq" id="WP_145218214.1">
    <property type="nucleotide sequence ID" value="NZ_CP036269.1"/>
</dbReference>
<dbReference type="PROSITE" id="PS00108">
    <property type="entry name" value="PROTEIN_KINASE_ST"/>
    <property type="match status" value="1"/>
</dbReference>
<keyword evidence="9" id="KW-1185">Reference proteome</keyword>
<feature type="transmembrane region" description="Helical" evidence="6">
    <location>
        <begin position="556"/>
        <end position="576"/>
    </location>
</feature>
<dbReference type="Gene3D" id="3.30.200.20">
    <property type="entry name" value="Phosphorylase Kinase, domain 1"/>
    <property type="match status" value="1"/>
</dbReference>
<keyword evidence="2" id="KW-0547">Nucleotide-binding</keyword>
<evidence type="ECO:0000256" key="5">
    <source>
        <dbReference type="SAM" id="MobiDB-lite"/>
    </source>
</evidence>
<protein>
    <submittedName>
        <fullName evidence="8">Serine/threonine-protein kinase PknD</fullName>
        <ecNumber evidence="8">2.7.11.1</ecNumber>
    </submittedName>
</protein>
<accession>A0A517RHZ5</accession>
<dbReference type="GO" id="GO:0004674">
    <property type="term" value="F:protein serine/threonine kinase activity"/>
    <property type="evidence" value="ECO:0007669"/>
    <property type="project" value="UniProtKB-EC"/>
</dbReference>
<dbReference type="PANTHER" id="PTHR43289:SF6">
    <property type="entry name" value="SERINE_THREONINE-PROTEIN KINASE NEKL-3"/>
    <property type="match status" value="1"/>
</dbReference>
<dbReference type="InterPro" id="IPR008271">
    <property type="entry name" value="Ser/Thr_kinase_AS"/>
</dbReference>
<evidence type="ECO:0000313" key="9">
    <source>
        <dbReference type="Proteomes" id="UP000317171"/>
    </source>
</evidence>
<feature type="transmembrane region" description="Helical" evidence="6">
    <location>
        <begin position="602"/>
        <end position="624"/>
    </location>
</feature>
<dbReference type="CDD" id="cd14014">
    <property type="entry name" value="STKc_PknB_like"/>
    <property type="match status" value="1"/>
</dbReference>
<dbReference type="PROSITE" id="PS50011">
    <property type="entry name" value="PROTEIN_KINASE_DOM"/>
    <property type="match status" value="1"/>
</dbReference>
<evidence type="ECO:0000256" key="4">
    <source>
        <dbReference type="ARBA" id="ARBA00022840"/>
    </source>
</evidence>
<dbReference type="InterPro" id="IPR011009">
    <property type="entry name" value="Kinase-like_dom_sf"/>
</dbReference>
<keyword evidence="6" id="KW-0472">Membrane</keyword>
<keyword evidence="4" id="KW-0067">ATP-binding</keyword>
<evidence type="ECO:0000256" key="3">
    <source>
        <dbReference type="ARBA" id="ARBA00022777"/>
    </source>
</evidence>
<dbReference type="KEGG" id="gaz:Pan241w_35940"/>
<evidence type="ECO:0000256" key="6">
    <source>
        <dbReference type="SAM" id="Phobius"/>
    </source>
</evidence>
<name>A0A517RHZ5_9PLAN</name>
<feature type="domain" description="Protein kinase" evidence="7">
    <location>
        <begin position="75"/>
        <end position="367"/>
    </location>
</feature>
<feature type="transmembrane region" description="Helical" evidence="6">
    <location>
        <begin position="428"/>
        <end position="453"/>
    </location>
</feature>
<dbReference type="EC" id="2.7.11.1" evidence="8"/>
<dbReference type="OrthoDB" id="6111975at2"/>
<keyword evidence="3 8" id="KW-0418">Kinase</keyword>
<dbReference type="Pfam" id="PF00069">
    <property type="entry name" value="Pkinase"/>
    <property type="match status" value="1"/>
</dbReference>
<evidence type="ECO:0000256" key="2">
    <source>
        <dbReference type="ARBA" id="ARBA00022741"/>
    </source>
</evidence>
<gene>
    <name evidence="8" type="primary">pknD_5</name>
    <name evidence="8" type="ORF">Pan241w_35940</name>
</gene>
<dbReference type="SMART" id="SM00220">
    <property type="entry name" value="S_TKc"/>
    <property type="match status" value="1"/>
</dbReference>
<keyword evidence="1 8" id="KW-0808">Transferase</keyword>
<reference evidence="8 9" key="1">
    <citation type="submission" date="2019-02" db="EMBL/GenBank/DDBJ databases">
        <title>Deep-cultivation of Planctomycetes and their phenomic and genomic characterization uncovers novel biology.</title>
        <authorList>
            <person name="Wiegand S."/>
            <person name="Jogler M."/>
            <person name="Boedeker C."/>
            <person name="Pinto D."/>
            <person name="Vollmers J."/>
            <person name="Rivas-Marin E."/>
            <person name="Kohn T."/>
            <person name="Peeters S.H."/>
            <person name="Heuer A."/>
            <person name="Rast P."/>
            <person name="Oberbeckmann S."/>
            <person name="Bunk B."/>
            <person name="Jeske O."/>
            <person name="Meyerdierks A."/>
            <person name="Storesund J.E."/>
            <person name="Kallscheuer N."/>
            <person name="Luecker S."/>
            <person name="Lage O.M."/>
            <person name="Pohl T."/>
            <person name="Merkel B.J."/>
            <person name="Hornburger P."/>
            <person name="Mueller R.-W."/>
            <person name="Bruemmer F."/>
            <person name="Labrenz M."/>
            <person name="Spormann A.M."/>
            <person name="Op den Camp H."/>
            <person name="Overmann J."/>
            <person name="Amann R."/>
            <person name="Jetten M.S.M."/>
            <person name="Mascher T."/>
            <person name="Medema M.H."/>
            <person name="Devos D.P."/>
            <person name="Kaster A.-K."/>
            <person name="Ovreas L."/>
            <person name="Rohde M."/>
            <person name="Galperin M.Y."/>
            <person name="Jogler C."/>
        </authorList>
    </citation>
    <scope>NUCLEOTIDE SEQUENCE [LARGE SCALE GENOMIC DNA]</scope>
    <source>
        <strain evidence="8 9">Pan241w</strain>
    </source>
</reference>
<dbReference type="Proteomes" id="UP000317171">
    <property type="component" value="Chromosome"/>
</dbReference>
<dbReference type="Gene3D" id="1.10.510.10">
    <property type="entry name" value="Transferase(Phosphotransferase) domain 1"/>
    <property type="match status" value="1"/>
</dbReference>